<dbReference type="InterPro" id="IPR049883">
    <property type="entry name" value="NOTCH1_EGF-like"/>
</dbReference>
<dbReference type="PANTHER" id="PTHR27005">
    <property type="entry name" value="WALL-ASSOCIATED RECEPTOR KINASE-LIKE 21"/>
    <property type="match status" value="1"/>
</dbReference>
<dbReference type="InterPro" id="IPR011009">
    <property type="entry name" value="Kinase-like_dom_sf"/>
</dbReference>
<dbReference type="FunFam" id="3.30.200.20:FF:000043">
    <property type="entry name" value="Wall-associated receptor kinase 2"/>
    <property type="match status" value="3"/>
</dbReference>
<comment type="subcellular location">
    <subcellularLocation>
        <location evidence="1">Membrane</location>
        <topology evidence="1">Single-pass type I membrane protein</topology>
    </subcellularLocation>
</comment>
<feature type="signal peptide" evidence="18">
    <location>
        <begin position="1"/>
        <end position="20"/>
    </location>
</feature>
<dbReference type="Gene3D" id="1.10.510.10">
    <property type="entry name" value="Transferase(Phosphotransferase) domain 1"/>
    <property type="match status" value="4"/>
</dbReference>
<evidence type="ECO:0000256" key="15">
    <source>
        <dbReference type="ARBA" id="ARBA00047951"/>
    </source>
</evidence>
<evidence type="ECO:0000259" key="19">
    <source>
        <dbReference type="PROSITE" id="PS50011"/>
    </source>
</evidence>
<keyword evidence="10 17" id="KW-1133">Transmembrane helix</keyword>
<organism evidence="21 22">
    <name type="scientific">Escallonia rubra</name>
    <dbReference type="NCBI Taxonomy" id="112253"/>
    <lineage>
        <taxon>Eukaryota</taxon>
        <taxon>Viridiplantae</taxon>
        <taxon>Streptophyta</taxon>
        <taxon>Embryophyta</taxon>
        <taxon>Tracheophyta</taxon>
        <taxon>Spermatophyta</taxon>
        <taxon>Magnoliopsida</taxon>
        <taxon>eudicotyledons</taxon>
        <taxon>Gunneridae</taxon>
        <taxon>Pentapetalae</taxon>
        <taxon>asterids</taxon>
        <taxon>campanulids</taxon>
        <taxon>Escalloniales</taxon>
        <taxon>Escalloniaceae</taxon>
        <taxon>Escallonia</taxon>
    </lineage>
</organism>
<dbReference type="PROSITE" id="PS50026">
    <property type="entry name" value="EGF_3"/>
    <property type="match status" value="1"/>
</dbReference>
<keyword evidence="22" id="KW-1185">Reference proteome</keyword>
<evidence type="ECO:0000256" key="16">
    <source>
        <dbReference type="PROSITE-ProRule" id="PRU00076"/>
    </source>
</evidence>
<evidence type="ECO:0000256" key="2">
    <source>
        <dbReference type="ARBA" id="ARBA00022527"/>
    </source>
</evidence>
<feature type="domain" description="Protein kinase" evidence="19">
    <location>
        <begin position="667"/>
        <end position="946"/>
    </location>
</feature>
<dbReference type="InterPro" id="IPR013695">
    <property type="entry name" value="WAK"/>
</dbReference>
<feature type="domain" description="Protein kinase" evidence="19">
    <location>
        <begin position="1728"/>
        <end position="2056"/>
    </location>
</feature>
<dbReference type="InterPro" id="IPR025287">
    <property type="entry name" value="WAK_GUB"/>
</dbReference>
<accession>A0AA88RG91</accession>
<dbReference type="InterPro" id="IPR000719">
    <property type="entry name" value="Prot_kinase_dom"/>
</dbReference>
<evidence type="ECO:0000256" key="4">
    <source>
        <dbReference type="ARBA" id="ARBA00022679"/>
    </source>
</evidence>
<feature type="transmembrane region" description="Helical" evidence="17">
    <location>
        <begin position="562"/>
        <end position="580"/>
    </location>
</feature>
<evidence type="ECO:0000256" key="11">
    <source>
        <dbReference type="ARBA" id="ARBA00023136"/>
    </source>
</evidence>
<evidence type="ECO:0000313" key="22">
    <source>
        <dbReference type="Proteomes" id="UP001187471"/>
    </source>
</evidence>
<dbReference type="Pfam" id="PF07645">
    <property type="entry name" value="EGF_CA"/>
    <property type="match status" value="1"/>
</dbReference>
<comment type="caution">
    <text evidence="21">The sequence shown here is derived from an EMBL/GenBank/DDBJ whole genome shotgun (WGS) entry which is preliminary data.</text>
</comment>
<gene>
    <name evidence="21" type="ORF">RJ640_023875</name>
</gene>
<dbReference type="Pfam" id="PF00069">
    <property type="entry name" value="Pkinase"/>
    <property type="match status" value="4"/>
</dbReference>
<dbReference type="GO" id="GO:0005509">
    <property type="term" value="F:calcium ion binding"/>
    <property type="evidence" value="ECO:0007669"/>
    <property type="project" value="InterPro"/>
</dbReference>
<dbReference type="SMART" id="SM00179">
    <property type="entry name" value="EGF_CA"/>
    <property type="match status" value="3"/>
</dbReference>
<feature type="domain" description="Protein kinase" evidence="19">
    <location>
        <begin position="249"/>
        <end position="523"/>
    </location>
</feature>
<dbReference type="Pfam" id="PF13947">
    <property type="entry name" value="GUB_WAK_bind"/>
    <property type="match status" value="3"/>
</dbReference>
<keyword evidence="13" id="KW-0325">Glycoprotein</keyword>
<keyword evidence="3 16" id="KW-0245">EGF-like domain</keyword>
<dbReference type="PROSITE" id="PS00010">
    <property type="entry name" value="ASX_HYDROXYL"/>
    <property type="match status" value="1"/>
</dbReference>
<dbReference type="Gene3D" id="2.10.25.10">
    <property type="entry name" value="Laminin"/>
    <property type="match status" value="1"/>
</dbReference>
<dbReference type="SUPFAM" id="SSF56112">
    <property type="entry name" value="Protein kinase-like (PK-like)"/>
    <property type="match status" value="4"/>
</dbReference>
<feature type="domain" description="Protein kinase" evidence="19">
    <location>
        <begin position="1335"/>
        <end position="1618"/>
    </location>
</feature>
<dbReference type="PROSITE" id="PS01187">
    <property type="entry name" value="EGF_CA"/>
    <property type="match status" value="1"/>
</dbReference>
<comment type="caution">
    <text evidence="16">Lacks conserved residue(s) required for the propagation of feature annotation.</text>
</comment>
<evidence type="ECO:0000256" key="8">
    <source>
        <dbReference type="ARBA" id="ARBA00022777"/>
    </source>
</evidence>
<dbReference type="InterPro" id="IPR045274">
    <property type="entry name" value="WAK-like"/>
</dbReference>
<dbReference type="FunFam" id="1.10.510.10:FF:000084">
    <property type="entry name" value="Wall-associated receptor kinase 2"/>
    <property type="match status" value="4"/>
</dbReference>
<evidence type="ECO:0000259" key="20">
    <source>
        <dbReference type="PROSITE" id="PS50026"/>
    </source>
</evidence>
<evidence type="ECO:0000313" key="21">
    <source>
        <dbReference type="EMBL" id="KAK2978416.1"/>
    </source>
</evidence>
<protein>
    <submittedName>
        <fullName evidence="21">Uncharacterized protein</fullName>
    </submittedName>
</protein>
<evidence type="ECO:0000256" key="7">
    <source>
        <dbReference type="ARBA" id="ARBA00022741"/>
    </source>
</evidence>
<dbReference type="InterPro" id="IPR000742">
    <property type="entry name" value="EGF"/>
</dbReference>
<dbReference type="CDD" id="cd14066">
    <property type="entry name" value="STKc_IRAK"/>
    <property type="match status" value="3"/>
</dbReference>
<dbReference type="PANTHER" id="PTHR27005:SF515">
    <property type="entry name" value="WALL-ASSOCIATED RECEPTOR KINASE-LIKE 10-RELATED"/>
    <property type="match status" value="1"/>
</dbReference>
<dbReference type="Pfam" id="PF00008">
    <property type="entry name" value="EGF"/>
    <property type="match status" value="1"/>
</dbReference>
<dbReference type="InterPro" id="IPR018097">
    <property type="entry name" value="EGF_Ca-bd_CS"/>
</dbReference>
<evidence type="ECO:0000256" key="5">
    <source>
        <dbReference type="ARBA" id="ARBA00022692"/>
    </source>
</evidence>
<keyword evidence="7" id="KW-0547">Nucleotide-binding</keyword>
<feature type="domain" description="EGF-like" evidence="20">
    <location>
        <begin position="133"/>
        <end position="164"/>
    </location>
</feature>
<evidence type="ECO:0000256" key="17">
    <source>
        <dbReference type="SAM" id="Phobius"/>
    </source>
</evidence>
<dbReference type="PROSITE" id="PS00108">
    <property type="entry name" value="PROTEIN_KINASE_ST"/>
    <property type="match status" value="4"/>
</dbReference>
<keyword evidence="4" id="KW-0808">Transferase</keyword>
<keyword evidence="2" id="KW-0723">Serine/threonine-protein kinase</keyword>
<evidence type="ECO:0000256" key="12">
    <source>
        <dbReference type="ARBA" id="ARBA00023157"/>
    </source>
</evidence>
<dbReference type="InterPro" id="IPR001881">
    <property type="entry name" value="EGF-like_Ca-bd_dom"/>
</dbReference>
<keyword evidence="5 17" id="KW-0812">Transmembrane</keyword>
<dbReference type="PROSITE" id="PS50011">
    <property type="entry name" value="PROTEIN_KINASE_DOM"/>
    <property type="match status" value="4"/>
</dbReference>
<evidence type="ECO:0000256" key="1">
    <source>
        <dbReference type="ARBA" id="ARBA00004479"/>
    </source>
</evidence>
<dbReference type="GO" id="GO:0004674">
    <property type="term" value="F:protein serine/threonine kinase activity"/>
    <property type="evidence" value="ECO:0007669"/>
    <property type="project" value="UniProtKB-KW"/>
</dbReference>
<dbReference type="PROSITE" id="PS01186">
    <property type="entry name" value="EGF_2"/>
    <property type="match status" value="1"/>
</dbReference>
<evidence type="ECO:0000256" key="9">
    <source>
        <dbReference type="ARBA" id="ARBA00022840"/>
    </source>
</evidence>
<evidence type="ECO:0000256" key="18">
    <source>
        <dbReference type="SAM" id="SignalP"/>
    </source>
</evidence>
<evidence type="ECO:0000256" key="6">
    <source>
        <dbReference type="ARBA" id="ARBA00022729"/>
    </source>
</evidence>
<feature type="chain" id="PRO_5041710027" evidence="18">
    <location>
        <begin position="21"/>
        <end position="2067"/>
    </location>
</feature>
<evidence type="ECO:0000256" key="3">
    <source>
        <dbReference type="ARBA" id="ARBA00022536"/>
    </source>
</evidence>
<comment type="catalytic activity">
    <reaction evidence="15">
        <text>L-threonyl-[protein] + ATP = O-phospho-L-threonyl-[protein] + ADP + H(+)</text>
        <dbReference type="Rhea" id="RHEA:46608"/>
        <dbReference type="Rhea" id="RHEA-COMP:11060"/>
        <dbReference type="Rhea" id="RHEA-COMP:11605"/>
        <dbReference type="ChEBI" id="CHEBI:15378"/>
        <dbReference type="ChEBI" id="CHEBI:30013"/>
        <dbReference type="ChEBI" id="CHEBI:30616"/>
        <dbReference type="ChEBI" id="CHEBI:61977"/>
        <dbReference type="ChEBI" id="CHEBI:456216"/>
    </reaction>
</comment>
<reference evidence="21" key="1">
    <citation type="submission" date="2022-12" db="EMBL/GenBank/DDBJ databases">
        <title>Draft genome assemblies for two species of Escallonia (Escalloniales).</title>
        <authorList>
            <person name="Chanderbali A."/>
            <person name="Dervinis C."/>
            <person name="Anghel I."/>
            <person name="Soltis D."/>
            <person name="Soltis P."/>
            <person name="Zapata F."/>
        </authorList>
    </citation>
    <scope>NUCLEOTIDE SEQUENCE</scope>
    <source>
        <strain evidence="21">UCBG92.1500</strain>
        <tissue evidence="21">Leaf</tissue>
    </source>
</reference>
<keyword evidence="8" id="KW-0418">Kinase</keyword>
<keyword evidence="12" id="KW-1015">Disulfide bond</keyword>
<comment type="catalytic activity">
    <reaction evidence="14">
        <text>L-seryl-[protein] + ATP = O-phospho-L-seryl-[protein] + ADP + H(+)</text>
        <dbReference type="Rhea" id="RHEA:17989"/>
        <dbReference type="Rhea" id="RHEA-COMP:9863"/>
        <dbReference type="Rhea" id="RHEA-COMP:11604"/>
        <dbReference type="ChEBI" id="CHEBI:15378"/>
        <dbReference type="ChEBI" id="CHEBI:29999"/>
        <dbReference type="ChEBI" id="CHEBI:30616"/>
        <dbReference type="ChEBI" id="CHEBI:83421"/>
        <dbReference type="ChEBI" id="CHEBI:456216"/>
    </reaction>
</comment>
<dbReference type="GO" id="GO:0007166">
    <property type="term" value="P:cell surface receptor signaling pathway"/>
    <property type="evidence" value="ECO:0007669"/>
    <property type="project" value="InterPro"/>
</dbReference>
<proteinExistence type="predicted"/>
<dbReference type="GO" id="GO:0005524">
    <property type="term" value="F:ATP binding"/>
    <property type="evidence" value="ECO:0007669"/>
    <property type="project" value="UniProtKB-KW"/>
</dbReference>
<dbReference type="Pfam" id="PF08488">
    <property type="entry name" value="WAK"/>
    <property type="match status" value="1"/>
</dbReference>
<feature type="transmembrane region" description="Helical" evidence="17">
    <location>
        <begin position="1013"/>
        <end position="1033"/>
    </location>
</feature>
<feature type="transmembrane region" description="Helical" evidence="17">
    <location>
        <begin position="173"/>
        <end position="195"/>
    </location>
</feature>
<sequence length="2067" mass="229560">MGVPVVGIVMLVLLFTKATGQAVRPPLPLAQTGCEDTCGNVTIPFPFGIGASCAANRYFGILCDNSSNPAKPFIGSTSLEVVEISLGQRTVSVKNSLDNFSSNGHFLFSDAYDANECLGAPSFLDFGRPRVNATDICSGGKCVNTEGDYYCSCPSGYGGRYGCFKIKNNKARMAVIGTCSGLGALFVLVFSWWLYKIMRRRRKRQLKKKFFKRNGGLILQQQLSSGEEGNVEKTKVFTSKALEKATDNFNQNRVLGQGGQGTVYKGMLPDGRIVAIKKSKVYDEGKVEHFINEVVILSRINHRNVVKLHGCCLETEVPLLVYEFIPNGTLFEFIHGQNEELPLSCWDMRLRIASEVAGALSYLHSDAAIPIYHRDIKSTNILVDEKYRSKVADFGTSRSISVDQTHLTTRVMGTWGYFDPEYFRSSQFTDKSDVYSFGVVLIELLTGQKPIYSTKSEEARSLATEFILAMKEDRLYDILDSGVAKEGRKEELTRVANLAKRCLNSKGRPRPTMKEVAMELEEIKKWHGAPDTQHHKEEEVEYVNECLGARTNSESTMVLRSVLDLVGSVLILKGTTSALVPPDWISVASSLTTTGTCSGLGALFVLVCSWWLYKIMRKRKKRQLKKKFFKRNGGLILQQQLSSGEEGNVEKTKVFTSKALEKATDNFNQNRVLGQGGQGTVYKGMLPDGRIVAIKKSKIDDDEGKVEHFINEVVILSRISHQNVVKLHGCCLETEVPLLVYEFIPNGTLFEFIHGQNEELPFSCWDMRLRIATEVAGALFYLHSAAAIPIYHRDIKSANILLDEKYRSKVADFGTSRSISVDQTHLTTRVLGTWGYLDPEYFQSSQFTDKSDVYSFGVVLIELLTGQKPISSTESEEARSLATKFIMAMKETCLYDILDSGVAKEGRKEELTRVANLAKRCLNSIGRTRPTMKEVATELEDIKKWHGASDRRFHKEEEGEEVECAIEIEQMGTGDTASTSTKSFPNNSLSSSSDIQPLLKRETERQTMVMKPVLGGILVLLLITATAQALSLANPGCEETCGNVTIPYPFGIGASCSANESFIVTCNNSFGPTAVPYIRSINLQVLEISLLGTIRVNSPIITSNCSDRGHSTLEMDFSRTPFSFSDTRNQFTATGCNNLALINGQDIETGGCTSYCNSSWRPSTCYGINCCQTRIPSSLKYINVSLRSISPENDGESCKRAFMVEQDWFTNLTNPFDVQSMESVPVVLDWTANKTCKNFNKIYDDINHYKTVCSCGGGEEGNPYLHGGCQDVDECANPSTNRCVHPYICANSPSGYSCYPPEKGSNKARMAIIEGTVEKTKVFTSKELEKATDHYHESRILGQGGQGTVYKGMLTDGRIVAVKKSSTAEDEGKLQQFINEVVILSQINHRNVVKLYGCCLETEVPLLVYEFIPNGTLYHYLHHPNEEFPLSWDMRLGIAAEIAGALQYLHSEASLPIYHRDIKSTNILLDDKYRSKVADFGTSRSVGVDETHLTTRVSGTFGYLDPEYFQSSQFTDKSDVYSFGVVLVELLTGQKPILEAGSNDGRSLATHFKLAMKECNCFDIFDARVVKEGGKDEIMRVANLAKRCLNLSGRKRPTMKQVAMELEGIRMSNGAPTVQQQYEELEYDEAELVATWDTASTSTTTAQALSLANPGCEETCGNVTIPYPFGIGASCSANESFIVTCNNSFDPVAPYISSINLQTRIPSSLKYINVSLRSISPENDGESCKGAFMVEQGWFTNLTNPLDVQSMENVPVVLDWTANKTCKNSIRIYNDINQYKTVCSYGGGEEGNPYLQGGCQDVDECANPSTNECMQPYICVNHPSTYGFYLPERGSNKARMAIIEVPLLVYEFIPNGTLYHYLHHPNEEFPLSWDMRLGIATEIAGALQYLHSAASLPIYHRDIKSTNILLDDKYRSKVADFVTSRSVGVDETHLTTRVSGTFGYLDPEYFQSSQFTDKSDVYSFGVVLVELLTGQKPILEARSGDGRSLATHFNLATHFKLAMKECNWFDIFYARVIKEGGKDEIMRVANLAKRCLNLNGRKRPTMKQVAMELEGIRMSNGAPAVQQ</sequence>
<dbReference type="GO" id="GO:0005886">
    <property type="term" value="C:plasma membrane"/>
    <property type="evidence" value="ECO:0007669"/>
    <property type="project" value="TreeGrafter"/>
</dbReference>
<dbReference type="Gene3D" id="3.30.200.20">
    <property type="entry name" value="Phosphorylase Kinase, domain 1"/>
    <property type="match status" value="3"/>
</dbReference>
<dbReference type="InterPro" id="IPR008271">
    <property type="entry name" value="Ser/Thr_kinase_AS"/>
</dbReference>
<keyword evidence="6 18" id="KW-0732">Signal</keyword>
<dbReference type="Proteomes" id="UP001187471">
    <property type="component" value="Unassembled WGS sequence"/>
</dbReference>
<keyword evidence="9" id="KW-0067">ATP-binding</keyword>
<evidence type="ECO:0000256" key="14">
    <source>
        <dbReference type="ARBA" id="ARBA00047558"/>
    </source>
</evidence>
<dbReference type="InterPro" id="IPR000152">
    <property type="entry name" value="EGF-type_Asp/Asn_hydroxyl_site"/>
</dbReference>
<feature type="transmembrane region" description="Helical" evidence="17">
    <location>
        <begin position="592"/>
        <end position="613"/>
    </location>
</feature>
<name>A0AA88RG91_9ASTE</name>
<dbReference type="EMBL" id="JAVXUO010001878">
    <property type="protein sequence ID" value="KAK2978416.1"/>
    <property type="molecule type" value="Genomic_DNA"/>
</dbReference>
<evidence type="ECO:0000256" key="13">
    <source>
        <dbReference type="ARBA" id="ARBA00023180"/>
    </source>
</evidence>
<dbReference type="GO" id="GO:0030247">
    <property type="term" value="F:polysaccharide binding"/>
    <property type="evidence" value="ECO:0007669"/>
    <property type="project" value="InterPro"/>
</dbReference>
<keyword evidence="11 17" id="KW-0472">Membrane</keyword>
<dbReference type="CDD" id="cd00053">
    <property type="entry name" value="EGF"/>
    <property type="match status" value="1"/>
</dbReference>
<dbReference type="SMART" id="SM00220">
    <property type="entry name" value="S_TKc"/>
    <property type="match status" value="3"/>
</dbReference>
<evidence type="ECO:0000256" key="10">
    <source>
        <dbReference type="ARBA" id="ARBA00022989"/>
    </source>
</evidence>